<evidence type="ECO:0000256" key="1">
    <source>
        <dbReference type="SAM" id="MobiDB-lite"/>
    </source>
</evidence>
<gene>
    <name evidence="2" type="ORF">GCM10009759_44090</name>
</gene>
<dbReference type="EMBL" id="BAAANS010000030">
    <property type="protein sequence ID" value="GAA2106184.1"/>
    <property type="molecule type" value="Genomic_DNA"/>
</dbReference>
<organism evidence="2 3">
    <name type="scientific">Kitasatospora saccharophila</name>
    <dbReference type="NCBI Taxonomy" id="407973"/>
    <lineage>
        <taxon>Bacteria</taxon>
        <taxon>Bacillati</taxon>
        <taxon>Actinomycetota</taxon>
        <taxon>Actinomycetes</taxon>
        <taxon>Kitasatosporales</taxon>
        <taxon>Streptomycetaceae</taxon>
        <taxon>Kitasatospora</taxon>
    </lineage>
</organism>
<proteinExistence type="predicted"/>
<dbReference type="RefSeq" id="WP_344554210.1">
    <property type="nucleotide sequence ID" value="NZ_BAAANS010000030.1"/>
</dbReference>
<feature type="region of interest" description="Disordered" evidence="1">
    <location>
        <begin position="60"/>
        <end position="79"/>
    </location>
</feature>
<evidence type="ECO:0000313" key="2">
    <source>
        <dbReference type="EMBL" id="GAA2106184.1"/>
    </source>
</evidence>
<evidence type="ECO:0000313" key="3">
    <source>
        <dbReference type="Proteomes" id="UP001500897"/>
    </source>
</evidence>
<comment type="caution">
    <text evidence="2">The sequence shown here is derived from an EMBL/GenBank/DDBJ whole genome shotgun (WGS) entry which is preliminary data.</text>
</comment>
<reference evidence="2 3" key="1">
    <citation type="journal article" date="2019" name="Int. J. Syst. Evol. Microbiol.">
        <title>The Global Catalogue of Microorganisms (GCM) 10K type strain sequencing project: providing services to taxonomists for standard genome sequencing and annotation.</title>
        <authorList>
            <consortium name="The Broad Institute Genomics Platform"/>
            <consortium name="The Broad Institute Genome Sequencing Center for Infectious Disease"/>
            <person name="Wu L."/>
            <person name="Ma J."/>
        </authorList>
    </citation>
    <scope>NUCLEOTIDE SEQUENCE [LARGE SCALE GENOMIC DNA]</scope>
    <source>
        <strain evidence="2 3">JCM 14559</strain>
    </source>
</reference>
<keyword evidence="3" id="KW-1185">Reference proteome</keyword>
<dbReference type="Proteomes" id="UP001500897">
    <property type="component" value="Unassembled WGS sequence"/>
</dbReference>
<name>A0ABN2X8J2_9ACTN</name>
<evidence type="ECO:0008006" key="4">
    <source>
        <dbReference type="Google" id="ProtNLM"/>
    </source>
</evidence>
<protein>
    <recommendedName>
        <fullName evidence="4">Immunity protein Imm1</fullName>
    </recommendedName>
</protein>
<accession>A0ABN2X8J2</accession>
<sequence length="126" mass="13171">MGELGTEHWEFADDGTAATASALRGRLVAGPAEHWLRSSLGRQLAVLSNGERAMVALLDGPGDPGEHATDPDADPAEWSDGFILANGQADAYPDPDTVPLERALAVAAHLLAHATPPPDASWSVDR</sequence>